<name>T1FYT8_HELRO</name>
<evidence type="ECO:0000313" key="5">
    <source>
        <dbReference type="EnsemblMetazoa" id="HelroP66958"/>
    </source>
</evidence>
<dbReference type="GeneID" id="20213986"/>
<dbReference type="CTD" id="20213986"/>
<dbReference type="EnsemblMetazoa" id="HelroT66958">
    <property type="protein sequence ID" value="HelroP66958"/>
    <property type="gene ID" value="HelroG66958"/>
</dbReference>
<dbReference type="KEGG" id="hro:HELRODRAFT_66958"/>
<feature type="domain" description="BTB" evidence="3">
    <location>
        <begin position="8"/>
        <end position="85"/>
    </location>
</feature>
<dbReference type="InParanoid" id="T1FYT8"/>
<dbReference type="OMA" id="MYTAKKY"/>
<evidence type="ECO:0000259" key="3">
    <source>
        <dbReference type="PROSITE" id="PS50097"/>
    </source>
</evidence>
<evidence type="ECO:0000313" key="4">
    <source>
        <dbReference type="EMBL" id="ESN98904.1"/>
    </source>
</evidence>
<dbReference type="InterPro" id="IPR011705">
    <property type="entry name" value="BACK"/>
</dbReference>
<keyword evidence="6" id="KW-1185">Reference proteome</keyword>
<dbReference type="InterPro" id="IPR000210">
    <property type="entry name" value="BTB/POZ_dom"/>
</dbReference>
<dbReference type="Proteomes" id="UP000015101">
    <property type="component" value="Unassembled WGS sequence"/>
</dbReference>
<dbReference type="OrthoDB" id="9979965at2759"/>
<dbReference type="InterPro" id="IPR011333">
    <property type="entry name" value="SKP1/BTB/POZ_sf"/>
</dbReference>
<dbReference type="Gene3D" id="2.60.120.820">
    <property type="entry name" value="PHR domain"/>
    <property type="match status" value="1"/>
</dbReference>
<dbReference type="SMART" id="SM00225">
    <property type="entry name" value="BTB"/>
    <property type="match status" value="1"/>
</dbReference>
<dbReference type="HOGENOM" id="CLU_015899_2_1_1"/>
<dbReference type="InterPro" id="IPR012983">
    <property type="entry name" value="PHR"/>
</dbReference>
<dbReference type="InterPro" id="IPR038648">
    <property type="entry name" value="PHR_sf"/>
</dbReference>
<dbReference type="SUPFAM" id="SSF54695">
    <property type="entry name" value="POZ domain"/>
    <property type="match status" value="1"/>
</dbReference>
<evidence type="ECO:0000256" key="1">
    <source>
        <dbReference type="ARBA" id="ARBA00004496"/>
    </source>
</evidence>
<evidence type="ECO:0000313" key="6">
    <source>
        <dbReference type="Proteomes" id="UP000015101"/>
    </source>
</evidence>
<dbReference type="eggNOG" id="KOG2075">
    <property type="taxonomic scope" value="Eukaryota"/>
</dbReference>
<organism evidence="5 6">
    <name type="scientific">Helobdella robusta</name>
    <name type="common">Californian leech</name>
    <dbReference type="NCBI Taxonomy" id="6412"/>
    <lineage>
        <taxon>Eukaryota</taxon>
        <taxon>Metazoa</taxon>
        <taxon>Spiralia</taxon>
        <taxon>Lophotrochozoa</taxon>
        <taxon>Annelida</taxon>
        <taxon>Clitellata</taxon>
        <taxon>Hirudinea</taxon>
        <taxon>Rhynchobdellida</taxon>
        <taxon>Glossiphoniidae</taxon>
        <taxon>Helobdella</taxon>
    </lineage>
</organism>
<dbReference type="Gene3D" id="1.25.40.420">
    <property type="match status" value="1"/>
</dbReference>
<dbReference type="SMART" id="SM00875">
    <property type="entry name" value="BACK"/>
    <property type="match status" value="1"/>
</dbReference>
<dbReference type="Pfam" id="PF07707">
    <property type="entry name" value="BACK"/>
    <property type="match status" value="1"/>
</dbReference>
<evidence type="ECO:0000256" key="2">
    <source>
        <dbReference type="ARBA" id="ARBA00022490"/>
    </source>
</evidence>
<accession>T1FYT8</accession>
<dbReference type="Gene3D" id="3.30.710.10">
    <property type="entry name" value="Potassium Channel Kv1.1, Chain A"/>
    <property type="match status" value="1"/>
</dbReference>
<dbReference type="EMBL" id="KB097143">
    <property type="protein sequence ID" value="ESN98904.1"/>
    <property type="molecule type" value="Genomic_DNA"/>
</dbReference>
<reference evidence="4 6" key="2">
    <citation type="journal article" date="2013" name="Nature">
        <title>Insights into bilaterian evolution from three spiralian genomes.</title>
        <authorList>
            <person name="Simakov O."/>
            <person name="Marletaz F."/>
            <person name="Cho S.J."/>
            <person name="Edsinger-Gonzales E."/>
            <person name="Havlak P."/>
            <person name="Hellsten U."/>
            <person name="Kuo D.H."/>
            <person name="Larsson T."/>
            <person name="Lv J."/>
            <person name="Arendt D."/>
            <person name="Savage R."/>
            <person name="Osoegawa K."/>
            <person name="de Jong P."/>
            <person name="Grimwood J."/>
            <person name="Chapman J.A."/>
            <person name="Shapiro H."/>
            <person name="Aerts A."/>
            <person name="Otillar R.P."/>
            <person name="Terry A.Y."/>
            <person name="Boore J.L."/>
            <person name="Grigoriev I.V."/>
            <person name="Lindberg D.R."/>
            <person name="Seaver E.C."/>
            <person name="Weisblat D.A."/>
            <person name="Putnam N.H."/>
            <person name="Rokhsar D.S."/>
        </authorList>
    </citation>
    <scope>NUCLEOTIDE SEQUENCE</scope>
</reference>
<sequence>MFENKLFTDVEFDIKSSDHEESTKLYAHKYILVTKSPVFEAMLTADMLENSRKDGNSYIAISDIDVEGFREILKYMYSDEADITFQNVTSVMYASKKYFLEDLATICKDFLLNNMVLENVCEILEHSVAYNEIELSNKCLRFIGSNVGSVFSHESFLSLSQSALEHLVSYDYLYVKSESWLYRECIRWAKHNYKNNQVVREPDSTDVRKILGNIIYKIRYLNMAAAEFAEEVGKHDVLSDAEKSLLYYHLIIGNRPPVDCPFSQNYRVFKCSRFQEVGTSKQWWSCNGPVEAIDFSTNDDINLIAVALYGGKIKSMHEVKVEIWKDQDKLDSVEEVIHSDGSSDVCPVYLSKPVEIKAKTIYTATASIKGRLSHYGTSGKEVNCCTGGITFNFFSSARSVNGTNVKSGQMPEFVFEKLNKSNR</sequence>
<proteinExistence type="predicted"/>
<dbReference type="AlphaFoldDB" id="T1FYT8"/>
<reference evidence="5" key="3">
    <citation type="submission" date="2015-06" db="UniProtKB">
        <authorList>
            <consortium name="EnsemblMetazoa"/>
        </authorList>
    </citation>
    <scope>IDENTIFICATION</scope>
</reference>
<dbReference type="EMBL" id="AMQM01001075">
    <property type="status" value="NOT_ANNOTATED_CDS"/>
    <property type="molecule type" value="Genomic_DNA"/>
</dbReference>
<dbReference type="STRING" id="6412.T1FYT8"/>
<protein>
    <recommendedName>
        <fullName evidence="3">BTB domain-containing protein</fullName>
    </recommendedName>
</protein>
<reference evidence="6" key="1">
    <citation type="submission" date="2012-12" db="EMBL/GenBank/DDBJ databases">
        <authorList>
            <person name="Hellsten U."/>
            <person name="Grimwood J."/>
            <person name="Chapman J.A."/>
            <person name="Shapiro H."/>
            <person name="Aerts A."/>
            <person name="Otillar R.P."/>
            <person name="Terry A.Y."/>
            <person name="Boore J.L."/>
            <person name="Simakov O."/>
            <person name="Marletaz F."/>
            <person name="Cho S.-J."/>
            <person name="Edsinger-Gonzales E."/>
            <person name="Havlak P."/>
            <person name="Kuo D.-H."/>
            <person name="Larsson T."/>
            <person name="Lv J."/>
            <person name="Arendt D."/>
            <person name="Savage R."/>
            <person name="Osoegawa K."/>
            <person name="de Jong P."/>
            <person name="Lindberg D.R."/>
            <person name="Seaver E.C."/>
            <person name="Weisblat D.A."/>
            <person name="Putnam N.H."/>
            <person name="Grigoriev I.V."/>
            <person name="Rokhsar D.S."/>
        </authorList>
    </citation>
    <scope>NUCLEOTIDE SEQUENCE</scope>
</reference>
<gene>
    <name evidence="5" type="primary">20213986</name>
    <name evidence="4" type="ORF">HELRODRAFT_66958</name>
</gene>
<keyword evidence="2" id="KW-0963">Cytoplasm</keyword>
<dbReference type="GO" id="GO:0005737">
    <property type="term" value="C:cytoplasm"/>
    <property type="evidence" value="ECO:0007669"/>
    <property type="project" value="UniProtKB-SubCell"/>
</dbReference>
<comment type="subcellular location">
    <subcellularLocation>
        <location evidence="1">Cytoplasm</location>
    </subcellularLocation>
</comment>
<dbReference type="PANTHER" id="PTHR45774">
    <property type="entry name" value="BTB/POZ DOMAIN-CONTAINING"/>
    <property type="match status" value="1"/>
</dbReference>
<dbReference type="PANTHER" id="PTHR45774:SF3">
    <property type="entry name" value="BTB (POZ) DOMAIN-CONTAINING 2B-RELATED"/>
    <property type="match status" value="1"/>
</dbReference>
<dbReference type="Pfam" id="PF00651">
    <property type="entry name" value="BTB"/>
    <property type="match status" value="1"/>
</dbReference>
<dbReference type="Pfam" id="PF08005">
    <property type="entry name" value="PHR"/>
    <property type="match status" value="1"/>
</dbReference>
<dbReference type="RefSeq" id="XP_009022500.1">
    <property type="nucleotide sequence ID" value="XM_009024252.1"/>
</dbReference>
<dbReference type="PROSITE" id="PS50097">
    <property type="entry name" value="BTB"/>
    <property type="match status" value="1"/>
</dbReference>